<keyword evidence="3" id="KW-1185">Reference proteome</keyword>
<dbReference type="KEGG" id="vg:14477204"/>
<sequence length="140" mass="14994">MPEYGFVVTVPNGDEQEYRTSGASLDAEAAVERCYSKYPQGRITRVLYGDVDDADLTPPGEEPDEAADEEDAEDDGDDATGVTESPLNPADFSVADLTEQMNARDLSVAELEALLEAEQADGDRTTAVSAIEDAIEDADE</sequence>
<accession>L7TK25</accession>
<dbReference type="GeneID" id="14477204"/>
<evidence type="ECO:0000256" key="1">
    <source>
        <dbReference type="SAM" id="MobiDB-lite"/>
    </source>
</evidence>
<dbReference type="OrthoDB" id="32926at10239"/>
<feature type="region of interest" description="Disordered" evidence="1">
    <location>
        <begin position="49"/>
        <end position="93"/>
    </location>
</feature>
<gene>
    <name evidence="2" type="primary">66</name>
    <name evidence="2" type="ORF">HSTV2_66</name>
</gene>
<evidence type="ECO:0000313" key="3">
    <source>
        <dbReference type="Proteomes" id="UP000011138"/>
    </source>
</evidence>
<dbReference type="EMBL" id="KC117376">
    <property type="protein sequence ID" value="AGC34335.1"/>
    <property type="molecule type" value="Genomic_DNA"/>
</dbReference>
<proteinExistence type="predicted"/>
<dbReference type="RefSeq" id="YP_007379145.1">
    <property type="nucleotide sequence ID" value="NC_020159.1"/>
</dbReference>
<dbReference type="Proteomes" id="UP000011138">
    <property type="component" value="Segment"/>
</dbReference>
<evidence type="ECO:0000313" key="2">
    <source>
        <dbReference type="EMBL" id="AGC34335.1"/>
    </source>
</evidence>
<feature type="compositionally biased region" description="Acidic residues" evidence="1">
    <location>
        <begin position="50"/>
        <end position="78"/>
    </location>
</feature>
<name>L7TK25_9CAUD</name>
<reference evidence="2 3" key="1">
    <citation type="journal article" date="2013" name="J. Virol.">
        <title>Insights into head-tailed viruses infecting extremely halophilic archaea.</title>
        <authorList>
            <person name="Pietila M.K."/>
            <person name="Laurinmaki P."/>
            <person name="Russell D.A."/>
            <person name="Ko C.C."/>
            <person name="Jacobs-Sera D."/>
            <person name="Butcher S.J."/>
            <person name="Bamford D.H."/>
            <person name="Hendrix R.W."/>
        </authorList>
    </citation>
    <scope>NUCLEOTIDE SEQUENCE [LARGE SCALE GENOMIC DNA]</scope>
</reference>
<protein>
    <submittedName>
        <fullName evidence="2">Uncharacterized protein</fullName>
    </submittedName>
</protein>
<organism evidence="2 3">
    <name type="scientific">Halorubrum sodomense tailed virus 2</name>
    <dbReference type="NCBI Taxonomy" id="1262527"/>
    <lineage>
        <taxon>Viruses</taxon>
        <taxon>Duplodnaviria</taxon>
        <taxon>Heunggongvirae</taxon>
        <taxon>Uroviricota</taxon>
        <taxon>Caudoviricetes</taxon>
        <taxon>Thumleimavirales</taxon>
        <taxon>Hafunaviridae</taxon>
        <taxon>Mincapvirus</taxon>
        <taxon>Mincapvirus eilatense</taxon>
        <taxon>Mincapvirus HSTV2</taxon>
    </lineage>
</organism>